<dbReference type="RefSeq" id="WP_007477138.1">
    <property type="nucleotide sequence ID" value="NZ_KQ130619.1"/>
</dbReference>
<comment type="caution">
    <text evidence="2">The sequence shown here is derived from an EMBL/GenBank/DDBJ whole genome shotgun (WGS) entry which is preliminary data.</text>
</comment>
<reference evidence="2 3" key="1">
    <citation type="journal article" date="2015" name="Genome Biol. Evol.">
        <title>Comparative Genomics of Listeria Sensu Lato: Genus-Wide Differences in Evolutionary Dynamics and the Progressive Gain of Complex, Potentially Pathogenicity-Related Traits through Lateral Gene Transfer.</title>
        <authorList>
            <person name="Chiara M."/>
            <person name="Caruso M."/>
            <person name="D'Erchia A.M."/>
            <person name="Manzari C."/>
            <person name="Fraccalvieri R."/>
            <person name="Goffredo E."/>
            <person name="Latorre L."/>
            <person name="Miccolupo A."/>
            <person name="Padalino I."/>
            <person name="Santagada G."/>
            <person name="Chiocco D."/>
            <person name="Pesole G."/>
            <person name="Horner D.S."/>
            <person name="Parisi A."/>
        </authorList>
    </citation>
    <scope>NUCLEOTIDE SEQUENCE [LARGE SCALE GENOMIC DNA]</scope>
    <source>
        <strain evidence="2 3">1991</strain>
    </source>
</reference>
<dbReference type="AlphaFoldDB" id="A0A0J8GC47"/>
<name>A0A0J8GC47_9LIST</name>
<dbReference type="Proteomes" id="UP000052258">
    <property type="component" value="Unassembled WGS sequence"/>
</dbReference>
<evidence type="ECO:0000313" key="2">
    <source>
        <dbReference type="EMBL" id="KMT58504.1"/>
    </source>
</evidence>
<keyword evidence="3" id="KW-1185">Reference proteome</keyword>
<dbReference type="Gene3D" id="3.90.1150.200">
    <property type="match status" value="1"/>
</dbReference>
<dbReference type="OrthoDB" id="384795at2"/>
<evidence type="ECO:0000259" key="1">
    <source>
        <dbReference type="Pfam" id="PF08818"/>
    </source>
</evidence>
<dbReference type="SUPFAM" id="SSF159888">
    <property type="entry name" value="YdhG-like"/>
    <property type="match status" value="1"/>
</dbReference>
<feature type="domain" description="YdhG-like" evidence="1">
    <location>
        <begin position="17"/>
        <end position="111"/>
    </location>
</feature>
<dbReference type="InterPro" id="IPR014922">
    <property type="entry name" value="YdhG-like"/>
</dbReference>
<sequence length="123" mass="14326">METFEDFIGQIENPEQQARTAEVLAWVEGTFPNLGKRIAWNQPMFTDHDTFIAGFSVSKKHLAMSPELVGIEAFSAEIKKAGYNHTKMLIQFPWDKPIDYDLLRRIIQFNIEDKAECTTFWRK</sequence>
<proteinExistence type="predicted"/>
<evidence type="ECO:0000313" key="3">
    <source>
        <dbReference type="Proteomes" id="UP000052258"/>
    </source>
</evidence>
<dbReference type="EMBL" id="AZHO01000030">
    <property type="protein sequence ID" value="KMT58504.1"/>
    <property type="molecule type" value="Genomic_DNA"/>
</dbReference>
<dbReference type="PATRIC" id="fig|1430899.3.peg.2382"/>
<organism evidence="2 3">
    <name type="scientific">Listeria fleischmannii 1991</name>
    <dbReference type="NCBI Taxonomy" id="1430899"/>
    <lineage>
        <taxon>Bacteria</taxon>
        <taxon>Bacillati</taxon>
        <taxon>Bacillota</taxon>
        <taxon>Bacilli</taxon>
        <taxon>Bacillales</taxon>
        <taxon>Listeriaceae</taxon>
        <taxon>Listeria</taxon>
    </lineage>
</organism>
<protein>
    <recommendedName>
        <fullName evidence="1">YdhG-like domain-containing protein</fullName>
    </recommendedName>
</protein>
<gene>
    <name evidence="2" type="ORF">X560_2330</name>
</gene>
<dbReference type="Pfam" id="PF08818">
    <property type="entry name" value="DUF1801"/>
    <property type="match status" value="1"/>
</dbReference>
<accession>A0A0J8GC47</accession>